<keyword evidence="10" id="KW-1185">Reference proteome</keyword>
<keyword evidence="4 7" id="KW-0489">Methyltransferase</keyword>
<organism evidence="9 10">
    <name type="scientific">Phyllobacterium brassicacearum</name>
    <dbReference type="NCBI Taxonomy" id="314235"/>
    <lineage>
        <taxon>Bacteria</taxon>
        <taxon>Pseudomonadati</taxon>
        <taxon>Pseudomonadota</taxon>
        <taxon>Alphaproteobacteria</taxon>
        <taxon>Hyphomicrobiales</taxon>
        <taxon>Phyllobacteriaceae</taxon>
        <taxon>Phyllobacterium</taxon>
    </lineage>
</organism>
<evidence type="ECO:0000256" key="4">
    <source>
        <dbReference type="ARBA" id="ARBA00022603"/>
    </source>
</evidence>
<dbReference type="GO" id="GO:0005737">
    <property type="term" value="C:cytoplasm"/>
    <property type="evidence" value="ECO:0007669"/>
    <property type="project" value="UniProtKB-SubCell"/>
</dbReference>
<dbReference type="GO" id="GO:0030091">
    <property type="term" value="P:protein repair"/>
    <property type="evidence" value="ECO:0007669"/>
    <property type="project" value="UniProtKB-UniRule"/>
</dbReference>
<comment type="catalytic activity">
    <reaction evidence="7">
        <text>[protein]-L-isoaspartate + S-adenosyl-L-methionine = [protein]-L-isoaspartate alpha-methyl ester + S-adenosyl-L-homocysteine</text>
        <dbReference type="Rhea" id="RHEA:12705"/>
        <dbReference type="Rhea" id="RHEA-COMP:12143"/>
        <dbReference type="Rhea" id="RHEA-COMP:12144"/>
        <dbReference type="ChEBI" id="CHEBI:57856"/>
        <dbReference type="ChEBI" id="CHEBI:59789"/>
        <dbReference type="ChEBI" id="CHEBI:90596"/>
        <dbReference type="ChEBI" id="CHEBI:90598"/>
        <dbReference type="EC" id="2.1.1.77"/>
    </reaction>
</comment>
<keyword evidence="5 7" id="KW-0808">Transferase</keyword>
<dbReference type="EMBL" id="PGGO01000010">
    <property type="protein sequence ID" value="PSH68246.1"/>
    <property type="molecule type" value="Genomic_DNA"/>
</dbReference>
<dbReference type="HAMAP" id="MF_00090">
    <property type="entry name" value="PIMT"/>
    <property type="match status" value="1"/>
</dbReference>
<evidence type="ECO:0000256" key="7">
    <source>
        <dbReference type="HAMAP-Rule" id="MF_00090"/>
    </source>
</evidence>
<dbReference type="PANTHER" id="PTHR11579">
    <property type="entry name" value="PROTEIN-L-ISOASPARTATE O-METHYLTRANSFERASE"/>
    <property type="match status" value="1"/>
</dbReference>
<evidence type="ECO:0000256" key="2">
    <source>
        <dbReference type="ARBA" id="ARBA00005369"/>
    </source>
</evidence>
<dbReference type="NCBIfam" id="TIGR00080">
    <property type="entry name" value="pimt"/>
    <property type="match status" value="1"/>
</dbReference>
<dbReference type="NCBIfam" id="NF001453">
    <property type="entry name" value="PRK00312.1"/>
    <property type="match status" value="1"/>
</dbReference>
<keyword evidence="3 7" id="KW-0963">Cytoplasm</keyword>
<comment type="function">
    <text evidence="7">Catalyzes the methyl esterification of L-isoaspartyl residues in peptides and proteins that result from spontaneous decomposition of normal L-aspartyl and L-asparaginyl residues. It plays a role in the repair and/or degradation of damaged proteins.</text>
</comment>
<dbReference type="SUPFAM" id="SSF53335">
    <property type="entry name" value="S-adenosyl-L-methionine-dependent methyltransferases"/>
    <property type="match status" value="1"/>
</dbReference>
<dbReference type="EC" id="2.1.1.77" evidence="7"/>
<evidence type="ECO:0000313" key="9">
    <source>
        <dbReference type="EMBL" id="PSH68246.1"/>
    </source>
</evidence>
<evidence type="ECO:0000256" key="8">
    <source>
        <dbReference type="SAM" id="SignalP"/>
    </source>
</evidence>
<protein>
    <recommendedName>
        <fullName evidence="7">Protein-L-isoaspartate O-methyltransferase</fullName>
        <ecNumber evidence="7">2.1.1.77</ecNumber>
    </recommendedName>
    <alternativeName>
        <fullName evidence="7">L-isoaspartyl protein carboxyl methyltransferase</fullName>
    </alternativeName>
    <alternativeName>
        <fullName evidence="7">Protein L-isoaspartyl methyltransferase</fullName>
    </alternativeName>
    <alternativeName>
        <fullName evidence="7">Protein-beta-aspartate methyltransferase</fullName>
        <shortName evidence="7">PIMT</shortName>
    </alternativeName>
</protein>
<sequence length="250" mass="26592">MRPLAQCQALLAAVLAGTAAVVSTSAPAQDRLAERAAMIETIKSHARSAPSAVEAQGIDPAVLKAMGNVPRHFFVPEEQRGAAYRDRPLPIGYGQTISQPFIVALMTDLIKAGPGDAVLEIGTGSGYQAAVLSPLTAKVYSIEIIPELGERAAARLEELRFDNVEVKVDDGYYGWSEHAPFDGIVVTAAASHIPPPLVEQLAKGGRMVVPVGGPFSTQFLMLVEKRRDGSITTRQLLPVSFVPLRGGKSR</sequence>
<feature type="chain" id="PRO_5015167347" description="Protein-L-isoaspartate O-methyltransferase" evidence="8">
    <location>
        <begin position="29"/>
        <end position="250"/>
    </location>
</feature>
<evidence type="ECO:0000256" key="5">
    <source>
        <dbReference type="ARBA" id="ARBA00022679"/>
    </source>
</evidence>
<keyword evidence="8" id="KW-0732">Signal</keyword>
<keyword evidence="6 7" id="KW-0949">S-adenosyl-L-methionine</keyword>
<evidence type="ECO:0000256" key="6">
    <source>
        <dbReference type="ARBA" id="ARBA00022691"/>
    </source>
</evidence>
<reference evidence="10" key="1">
    <citation type="submission" date="2017-11" db="EMBL/GenBank/DDBJ databases">
        <authorList>
            <person name="Kuznetsova I."/>
            <person name="Sazanova A."/>
            <person name="Chirak E."/>
            <person name="Safronova V."/>
            <person name="Willems A."/>
        </authorList>
    </citation>
    <scope>NUCLEOTIDE SEQUENCE [LARGE SCALE GENOMIC DNA]</scope>
    <source>
        <strain evidence="10">STM 196</strain>
    </source>
</reference>
<dbReference type="PANTHER" id="PTHR11579:SF0">
    <property type="entry name" value="PROTEIN-L-ISOASPARTATE(D-ASPARTATE) O-METHYLTRANSFERASE"/>
    <property type="match status" value="1"/>
</dbReference>
<dbReference type="Pfam" id="PF01135">
    <property type="entry name" value="PCMT"/>
    <property type="match status" value="1"/>
</dbReference>
<comment type="similarity">
    <text evidence="2 7">Belongs to the methyltransferase superfamily. L-isoaspartyl/D-aspartyl protein methyltransferase family.</text>
</comment>
<feature type="active site" evidence="7">
    <location>
        <position position="98"/>
    </location>
</feature>
<dbReference type="Proteomes" id="UP000241444">
    <property type="component" value="Unassembled WGS sequence"/>
</dbReference>
<dbReference type="PROSITE" id="PS01279">
    <property type="entry name" value="PCMT"/>
    <property type="match status" value="1"/>
</dbReference>
<dbReference type="OrthoDB" id="9810066at2"/>
<dbReference type="CDD" id="cd02440">
    <property type="entry name" value="AdoMet_MTases"/>
    <property type="match status" value="1"/>
</dbReference>
<accession>A0A2P7BP56</accession>
<dbReference type="RefSeq" id="WP_106711932.1">
    <property type="nucleotide sequence ID" value="NZ_PGGO01000010.1"/>
</dbReference>
<comment type="subcellular location">
    <subcellularLocation>
        <location evidence="1 7">Cytoplasm</location>
    </subcellularLocation>
</comment>
<evidence type="ECO:0000256" key="3">
    <source>
        <dbReference type="ARBA" id="ARBA00022490"/>
    </source>
</evidence>
<comment type="caution">
    <text evidence="9">The sequence shown here is derived from an EMBL/GenBank/DDBJ whole genome shotgun (WGS) entry which is preliminary data.</text>
</comment>
<evidence type="ECO:0000256" key="1">
    <source>
        <dbReference type="ARBA" id="ARBA00004496"/>
    </source>
</evidence>
<dbReference type="InterPro" id="IPR000682">
    <property type="entry name" value="PCMT"/>
</dbReference>
<feature type="signal peptide" evidence="8">
    <location>
        <begin position="1"/>
        <end position="28"/>
    </location>
</feature>
<dbReference type="InterPro" id="IPR029063">
    <property type="entry name" value="SAM-dependent_MTases_sf"/>
</dbReference>
<dbReference type="GO" id="GO:0032259">
    <property type="term" value="P:methylation"/>
    <property type="evidence" value="ECO:0007669"/>
    <property type="project" value="UniProtKB-KW"/>
</dbReference>
<dbReference type="Gene3D" id="3.40.50.150">
    <property type="entry name" value="Vaccinia Virus protein VP39"/>
    <property type="match status" value="1"/>
</dbReference>
<dbReference type="GO" id="GO:0004719">
    <property type="term" value="F:protein-L-isoaspartate (D-aspartate) O-methyltransferase activity"/>
    <property type="evidence" value="ECO:0007669"/>
    <property type="project" value="UniProtKB-UniRule"/>
</dbReference>
<dbReference type="AlphaFoldDB" id="A0A2P7BP56"/>
<gene>
    <name evidence="7" type="primary">pcm</name>
    <name evidence="9" type="ORF">CU102_15155</name>
</gene>
<name>A0A2P7BP56_9HYPH</name>
<dbReference type="FunFam" id="3.40.50.150:FF:000010">
    <property type="entry name" value="Protein-L-isoaspartate O-methyltransferase"/>
    <property type="match status" value="1"/>
</dbReference>
<proteinExistence type="inferred from homology"/>
<evidence type="ECO:0000313" key="10">
    <source>
        <dbReference type="Proteomes" id="UP000241444"/>
    </source>
</evidence>